<dbReference type="PANTHER" id="PTHR43751">
    <property type="entry name" value="SULFATASE"/>
    <property type="match status" value="1"/>
</dbReference>
<dbReference type="Proteomes" id="UP001642464">
    <property type="component" value="Unassembled WGS sequence"/>
</dbReference>
<dbReference type="Gene3D" id="3.40.630.10">
    <property type="entry name" value="Zn peptidases"/>
    <property type="match status" value="1"/>
</dbReference>
<dbReference type="CDD" id="cd15482">
    <property type="entry name" value="Sialidase_non-viral"/>
    <property type="match status" value="1"/>
</dbReference>
<dbReference type="SUPFAM" id="SSF50939">
    <property type="entry name" value="Sialidases"/>
    <property type="match status" value="1"/>
</dbReference>
<dbReference type="InterPro" id="IPR017850">
    <property type="entry name" value="Alkaline_phosphatase_core_sf"/>
</dbReference>
<dbReference type="InterPro" id="IPR000917">
    <property type="entry name" value="Sulfatase_N"/>
</dbReference>
<evidence type="ECO:0000256" key="2">
    <source>
        <dbReference type="SAM" id="SignalP"/>
    </source>
</evidence>
<keyword evidence="5" id="KW-1185">Reference proteome</keyword>
<dbReference type="Pfam" id="PF00884">
    <property type="entry name" value="Sulfatase"/>
    <property type="match status" value="1"/>
</dbReference>
<protein>
    <submittedName>
        <fullName evidence="4">N-sulphoglucosamine sulphohydrolase (Sulfoglucosamine sulfamidase) (Sulphamidase)</fullName>
    </submittedName>
</protein>
<evidence type="ECO:0000313" key="5">
    <source>
        <dbReference type="Proteomes" id="UP001642464"/>
    </source>
</evidence>
<dbReference type="InterPro" id="IPR036278">
    <property type="entry name" value="Sialidase_sf"/>
</dbReference>
<comment type="caution">
    <text evidence="4">The sequence shown here is derived from an EMBL/GenBank/DDBJ whole genome shotgun (WGS) entry which is preliminary data.</text>
</comment>
<name>A0ABP0IUV6_9DINO</name>
<reference evidence="4 5" key="1">
    <citation type="submission" date="2024-02" db="EMBL/GenBank/DDBJ databases">
        <authorList>
            <person name="Chen Y."/>
            <person name="Shah S."/>
            <person name="Dougan E. K."/>
            <person name="Thang M."/>
            <person name="Chan C."/>
        </authorList>
    </citation>
    <scope>NUCLEOTIDE SEQUENCE [LARGE SCALE GENOMIC DNA]</scope>
</reference>
<evidence type="ECO:0000259" key="3">
    <source>
        <dbReference type="Pfam" id="PF00884"/>
    </source>
</evidence>
<feature type="chain" id="PRO_5046813866" evidence="2">
    <location>
        <begin position="20"/>
        <end position="1275"/>
    </location>
</feature>
<dbReference type="SUPFAM" id="SSF53187">
    <property type="entry name" value="Zn-dependent exopeptidases"/>
    <property type="match status" value="1"/>
</dbReference>
<dbReference type="Gene3D" id="3.40.720.10">
    <property type="entry name" value="Alkaline Phosphatase, subunit A"/>
    <property type="match status" value="1"/>
</dbReference>
<accession>A0ABP0IUV6</accession>
<feature type="domain" description="Sulfatase N-terminal" evidence="3">
    <location>
        <begin position="23"/>
        <end position="315"/>
    </location>
</feature>
<dbReference type="EMBL" id="CAXAMM010005065">
    <property type="protein sequence ID" value="CAK9005873.1"/>
    <property type="molecule type" value="Genomic_DNA"/>
</dbReference>
<dbReference type="PANTHER" id="PTHR43751:SF1">
    <property type="entry name" value="SULFATASE ATSG-RELATED"/>
    <property type="match status" value="1"/>
</dbReference>
<organism evidence="4 5">
    <name type="scientific">Durusdinium trenchii</name>
    <dbReference type="NCBI Taxonomy" id="1381693"/>
    <lineage>
        <taxon>Eukaryota</taxon>
        <taxon>Sar</taxon>
        <taxon>Alveolata</taxon>
        <taxon>Dinophyceae</taxon>
        <taxon>Suessiales</taxon>
        <taxon>Symbiodiniaceae</taxon>
        <taxon>Durusdinium</taxon>
    </lineage>
</organism>
<dbReference type="Gene3D" id="2.120.10.10">
    <property type="match status" value="1"/>
</dbReference>
<evidence type="ECO:0000256" key="1">
    <source>
        <dbReference type="SAM" id="MobiDB-lite"/>
    </source>
</evidence>
<keyword evidence="2" id="KW-0732">Signal</keyword>
<dbReference type="SUPFAM" id="SSF53649">
    <property type="entry name" value="Alkaline phosphatase-like"/>
    <property type="match status" value="1"/>
</dbReference>
<proteinExistence type="predicted"/>
<sequence length="1275" mass="142326">MKLVAATLLSLGLTCVVFAAPPKNVLLITVDDMSADSVGAFGCQLADTTPHIDQLAERGLRFDLAHVQVGNCMPSRNVMWSGLYPHHNRVEGFYQVKDAKHPHLVDLMKGAGFFTAIRHKVSHSTPYSPYPWDLVLDTLPSGKKADVKEPASYGGSVREGIAAARAANKPFCLVINIADPHKPFYAQGRKGETIEDPNRPTRVFTPDEVPIPGFLFDDPVVRKELAHYYSSVRRADDGVGEVLAALEESGEAEETLIIFLSDHGMPLPFAKTQLYHHSTRTPLIVLWPGVTKPGSIDTHHMVSAVDLLPTLLEILEVEQRPEMDGRSFAPLLHGKGQTGRDFVIKQYHENAGASRDPMRGIQTRDLLYLFNPWSNGERVMATATTGTPTYRRLAVLAKSNEELAARHDLYRHRVPEELYDVASDPDCLHNLIDDPSRQAELNELRSRLESWMVEVGDPILETYRNRDNPAVRESFVAAQERDAEARKAKRRGKGNRQGRNRKVRQPSSRGDVVDPARDSRCLEMLAGKFGNGKFRILAEANQVPLIAGITKETLWSNRDGQGITWFHPRACMVPGEDGEPVVLMTLQAIGGSDYFGPVHWTTSADEGKTWTDPQPIPALGREPVSGRDDGLMAAVCDVVPQYHPPTDSVLAMGHVVFYKGKYFARKEQLARYPVYVTRSSDGRWSDRKILEWDDPRGGHIYTNNCGQRFVRPNGDIQMSFTFGPKATNRMVAGVHASYDGDQLTIQEVGPALHQPVGRGLLEPSVTEFDGRVWMTIRAEDGRGYVSVSDDGLNFGEKRAWCWENGTPLEMSTTQQHWLTHSDGLFLVYTRKDASNTNVIRWRSPLWIAQVDVERQCLLKKTEQVVLPLVGDGVNDADSVALMGNFHVVQVSADESLVTVGEWMPRNGYKGDLILARIRWSKPNRLPLWCARAAGAGFQYVLPERCLIVDVDAFFRVLRRELEEFPITVRRYQGLLVAQGSRPDSAYVSAHIDRNGLVCTGPNEFQYAAFIAGNRGELNGDSISEQFMDTIAGRFRGQRVQAHMPYTGSYLGQGVITESYVCPRRRNLIFELDGLGFLQPGTPVSFLDRLAVEDGQMSAQLDNVAMVAVLIHLFRLGFTGTALFSAGEEAGRSWRYVVEWFQRSDVRTDRLLVLDTSPFSAADVGQQQVVLRHRDANGAFNHEFTTEIEEHCRRWGVAYCFKDAYIEQTNSERAKPLSLGRTELGRIIKATGQEITGTTLQLPTTSYHTANETASLESYKWVLRLICKACEIDGVD</sequence>
<dbReference type="CDD" id="cd16027">
    <property type="entry name" value="SGSH"/>
    <property type="match status" value="1"/>
</dbReference>
<feature type="signal peptide" evidence="2">
    <location>
        <begin position="1"/>
        <end position="19"/>
    </location>
</feature>
<evidence type="ECO:0000313" key="4">
    <source>
        <dbReference type="EMBL" id="CAK9005873.1"/>
    </source>
</evidence>
<gene>
    <name evidence="4" type="ORF">SCF082_LOCUS8780</name>
</gene>
<dbReference type="InterPro" id="IPR052701">
    <property type="entry name" value="GAG_Ulvan_Degrading_Sulfatases"/>
</dbReference>
<feature type="compositionally biased region" description="Basic residues" evidence="1">
    <location>
        <begin position="487"/>
        <end position="504"/>
    </location>
</feature>
<feature type="region of interest" description="Disordered" evidence="1">
    <location>
        <begin position="477"/>
        <end position="515"/>
    </location>
</feature>